<evidence type="ECO:0000259" key="1">
    <source>
        <dbReference type="SMART" id="SM01321"/>
    </source>
</evidence>
<gene>
    <name evidence="2" type="ORF">A2Y67_01020</name>
</gene>
<dbReference type="SUPFAM" id="SSF143422">
    <property type="entry name" value="Transposase IS200-like"/>
    <property type="match status" value="1"/>
</dbReference>
<reference evidence="2 3" key="1">
    <citation type="journal article" date="2016" name="Nat. Commun.">
        <title>Thousands of microbial genomes shed light on interconnected biogeochemical processes in an aquifer system.</title>
        <authorList>
            <person name="Anantharaman K."/>
            <person name="Brown C.T."/>
            <person name="Hug L.A."/>
            <person name="Sharon I."/>
            <person name="Castelle C.J."/>
            <person name="Probst A.J."/>
            <person name="Thomas B.C."/>
            <person name="Singh A."/>
            <person name="Wilkins M.J."/>
            <person name="Karaoz U."/>
            <person name="Brodie E.L."/>
            <person name="Williams K.H."/>
            <person name="Hubbard S.S."/>
            <person name="Banfield J.F."/>
        </authorList>
    </citation>
    <scope>NUCLEOTIDE SEQUENCE [LARGE SCALE GENOMIC DNA]</scope>
</reference>
<dbReference type="Pfam" id="PF01797">
    <property type="entry name" value="Y1_Tnp"/>
    <property type="match status" value="1"/>
</dbReference>
<comment type="caution">
    <text evidence="2">The sequence shown here is derived from an EMBL/GenBank/DDBJ whole genome shotgun (WGS) entry which is preliminary data.</text>
</comment>
<dbReference type="InterPro" id="IPR052715">
    <property type="entry name" value="RAYT_transposase"/>
</dbReference>
<dbReference type="InterPro" id="IPR036515">
    <property type="entry name" value="Transposase_17_sf"/>
</dbReference>
<dbReference type="GO" id="GO:0006313">
    <property type="term" value="P:DNA transposition"/>
    <property type="evidence" value="ECO:0007669"/>
    <property type="project" value="InterPro"/>
</dbReference>
<name>A0A1G1XM98_9BACT</name>
<dbReference type="SMART" id="SM01321">
    <property type="entry name" value="Y1_Tnp"/>
    <property type="match status" value="1"/>
</dbReference>
<organism evidence="2 3">
    <name type="scientific">Candidatus Buchananbacteria bacterium RBG_13_39_9</name>
    <dbReference type="NCBI Taxonomy" id="1797531"/>
    <lineage>
        <taxon>Bacteria</taxon>
        <taxon>Candidatus Buchananiibacteriota</taxon>
    </lineage>
</organism>
<dbReference type="Proteomes" id="UP000176260">
    <property type="component" value="Unassembled WGS sequence"/>
</dbReference>
<dbReference type="EMBL" id="MHIA01000033">
    <property type="protein sequence ID" value="OGY41159.1"/>
    <property type="molecule type" value="Genomic_DNA"/>
</dbReference>
<dbReference type="GO" id="GO:0004803">
    <property type="term" value="F:transposase activity"/>
    <property type="evidence" value="ECO:0007669"/>
    <property type="project" value="InterPro"/>
</dbReference>
<dbReference type="PANTHER" id="PTHR36966:SF1">
    <property type="entry name" value="REP-ASSOCIATED TYROSINE TRANSPOSASE"/>
    <property type="match status" value="1"/>
</dbReference>
<feature type="domain" description="Transposase IS200-like" evidence="1">
    <location>
        <begin position="5"/>
        <end position="117"/>
    </location>
</feature>
<protein>
    <recommendedName>
        <fullName evidence="1">Transposase IS200-like domain-containing protein</fullName>
    </recommendedName>
</protein>
<sequence>MHLYLNNSYYFITCRTKDQKNYFSSNKMKSLLLDKFYIIKGKYNLNEFIFAILNNHYHFYTFIKNGADLPKIMQLINGKISKELNLNLDYRLWDVYYDRIVGNDKTPDKVIGYIIANPYKHRLVKSLEALKDYKYCSFNEVAEKLGYEAAIEMISNVENLNWE</sequence>
<evidence type="ECO:0000313" key="2">
    <source>
        <dbReference type="EMBL" id="OGY41159.1"/>
    </source>
</evidence>
<dbReference type="AlphaFoldDB" id="A0A1G1XM98"/>
<proteinExistence type="predicted"/>
<dbReference type="GO" id="GO:0043565">
    <property type="term" value="F:sequence-specific DNA binding"/>
    <property type="evidence" value="ECO:0007669"/>
    <property type="project" value="TreeGrafter"/>
</dbReference>
<dbReference type="PANTHER" id="PTHR36966">
    <property type="entry name" value="REP-ASSOCIATED TYROSINE TRANSPOSASE"/>
    <property type="match status" value="1"/>
</dbReference>
<dbReference type="Gene3D" id="3.30.70.1290">
    <property type="entry name" value="Transposase IS200-like"/>
    <property type="match status" value="1"/>
</dbReference>
<dbReference type="InterPro" id="IPR002686">
    <property type="entry name" value="Transposase_17"/>
</dbReference>
<accession>A0A1G1XM98</accession>
<evidence type="ECO:0000313" key="3">
    <source>
        <dbReference type="Proteomes" id="UP000176260"/>
    </source>
</evidence>